<evidence type="ECO:0000256" key="1">
    <source>
        <dbReference type="SAM" id="MobiDB-lite"/>
    </source>
</evidence>
<dbReference type="AlphaFoldDB" id="A0A833YIC9"/>
<feature type="region of interest" description="Disordered" evidence="1">
    <location>
        <begin position="1"/>
        <end position="204"/>
    </location>
</feature>
<feature type="compositionally biased region" description="Basic and acidic residues" evidence="1">
    <location>
        <begin position="151"/>
        <end position="168"/>
    </location>
</feature>
<evidence type="ECO:0000313" key="3">
    <source>
        <dbReference type="Proteomes" id="UP000664940"/>
    </source>
</evidence>
<dbReference type="Proteomes" id="UP000664940">
    <property type="component" value="Unassembled WGS sequence"/>
</dbReference>
<dbReference type="EMBL" id="JABVXQ010000015">
    <property type="protein sequence ID" value="KAF6074612.1"/>
    <property type="molecule type" value="Genomic_DNA"/>
</dbReference>
<organism evidence="2 3">
    <name type="scientific">Phyllostomus discolor</name>
    <name type="common">pale spear-nosed bat</name>
    <dbReference type="NCBI Taxonomy" id="89673"/>
    <lineage>
        <taxon>Eukaryota</taxon>
        <taxon>Metazoa</taxon>
        <taxon>Chordata</taxon>
        <taxon>Craniata</taxon>
        <taxon>Vertebrata</taxon>
        <taxon>Euteleostomi</taxon>
        <taxon>Mammalia</taxon>
        <taxon>Eutheria</taxon>
        <taxon>Laurasiatheria</taxon>
        <taxon>Chiroptera</taxon>
        <taxon>Yangochiroptera</taxon>
        <taxon>Phyllostomidae</taxon>
        <taxon>Phyllostominae</taxon>
        <taxon>Phyllostomus</taxon>
    </lineage>
</organism>
<reference evidence="2 3" key="1">
    <citation type="journal article" date="2020" name="Nature">
        <title>Six reference-quality genomes reveal evolution of bat adaptations.</title>
        <authorList>
            <person name="Jebb D."/>
            <person name="Huang Z."/>
            <person name="Pippel M."/>
            <person name="Hughes G.M."/>
            <person name="Lavrichenko K."/>
            <person name="Devanna P."/>
            <person name="Winkler S."/>
            <person name="Jermiin L.S."/>
            <person name="Skirmuntt E.C."/>
            <person name="Katzourakis A."/>
            <person name="Burkitt-Gray L."/>
            <person name="Ray D.A."/>
            <person name="Sullivan K.A.M."/>
            <person name="Roscito J.G."/>
            <person name="Kirilenko B.M."/>
            <person name="Davalos L.M."/>
            <person name="Corthals A.P."/>
            <person name="Power M.L."/>
            <person name="Jones G."/>
            <person name="Ransome R.D."/>
            <person name="Dechmann D.K.N."/>
            <person name="Locatelli A.G."/>
            <person name="Puechmaille S.J."/>
            <person name="Fedrigo O."/>
            <person name="Jarvis E.D."/>
            <person name="Hiller M."/>
            <person name="Vernes S.C."/>
            <person name="Myers E.W."/>
            <person name="Teeling E.C."/>
        </authorList>
    </citation>
    <scope>NUCLEOTIDE SEQUENCE [LARGE SCALE GENOMIC DNA]</scope>
    <source>
        <strain evidence="2">Bat1K_MPI-CBG_1</strain>
    </source>
</reference>
<feature type="compositionally biased region" description="Basic and acidic residues" evidence="1">
    <location>
        <begin position="191"/>
        <end position="204"/>
    </location>
</feature>
<feature type="compositionally biased region" description="Low complexity" evidence="1">
    <location>
        <begin position="36"/>
        <end position="48"/>
    </location>
</feature>
<feature type="compositionally biased region" description="Low complexity" evidence="1">
    <location>
        <begin position="10"/>
        <end position="26"/>
    </location>
</feature>
<proteinExistence type="predicted"/>
<feature type="compositionally biased region" description="Acidic residues" evidence="1">
    <location>
        <begin position="81"/>
        <end position="92"/>
    </location>
</feature>
<accession>A0A833YIC9</accession>
<protein>
    <submittedName>
        <fullName evidence="2">Heparin binding growth factor</fullName>
    </submittedName>
</protein>
<feature type="compositionally biased region" description="Basic and acidic residues" evidence="1">
    <location>
        <begin position="106"/>
        <end position="143"/>
    </location>
</feature>
<evidence type="ECO:0000313" key="2">
    <source>
        <dbReference type="EMBL" id="KAF6074612.1"/>
    </source>
</evidence>
<sequence>MRRHSWAPKTSSLTRSPRRSLASPTRGKGSARGCGRSRTTLLSRLLATSPPPSCTEPCLPGQWVYPGANPTESSQKKSCVEEPEPEPEATEGDGDKKGNAEGSSDEEGKLVIDEPAKEKNEKGALKRRAGDLLEDSPKRPKEAEDPEAEDKEVAVLEGEHPLPVEVEKNSTPSEPSSGRGPPPEEEEEAAKEDAEVLGIRDHER</sequence>
<name>A0A833YIC9_9CHIR</name>
<gene>
    <name evidence="2" type="ORF">HJG60_006152</name>
</gene>
<comment type="caution">
    <text evidence="2">The sequence shown here is derived from an EMBL/GenBank/DDBJ whole genome shotgun (WGS) entry which is preliminary data.</text>
</comment>